<proteinExistence type="inferred from homology"/>
<feature type="region of interest" description="Disordered" evidence="2">
    <location>
        <begin position="719"/>
        <end position="865"/>
    </location>
</feature>
<protein>
    <submittedName>
        <fullName evidence="5">Aspartic peptidase domain-containing protein</fullName>
    </submittedName>
</protein>
<evidence type="ECO:0000256" key="2">
    <source>
        <dbReference type="SAM" id="MobiDB-lite"/>
    </source>
</evidence>
<feature type="region of interest" description="Disordered" evidence="2">
    <location>
        <begin position="81"/>
        <end position="107"/>
    </location>
</feature>
<evidence type="ECO:0000313" key="6">
    <source>
        <dbReference type="Proteomes" id="UP001285908"/>
    </source>
</evidence>
<dbReference type="Pfam" id="PF00026">
    <property type="entry name" value="Asp"/>
    <property type="match status" value="1"/>
</dbReference>
<dbReference type="Proteomes" id="UP001285908">
    <property type="component" value="Unassembled WGS sequence"/>
</dbReference>
<dbReference type="Gene3D" id="2.40.70.10">
    <property type="entry name" value="Acid Proteases"/>
    <property type="match status" value="2"/>
</dbReference>
<dbReference type="GO" id="GO:0004190">
    <property type="term" value="F:aspartic-type endopeptidase activity"/>
    <property type="evidence" value="ECO:0007669"/>
    <property type="project" value="InterPro"/>
</dbReference>
<dbReference type="FunFam" id="2.40.70.10:FF:000240">
    <property type="entry name" value="Acid protease"/>
    <property type="match status" value="1"/>
</dbReference>
<keyword evidence="3" id="KW-0812">Transmembrane</keyword>
<dbReference type="InterPro" id="IPR021109">
    <property type="entry name" value="Peptidase_aspartic_dom_sf"/>
</dbReference>
<evidence type="ECO:0000256" key="1">
    <source>
        <dbReference type="ARBA" id="ARBA00007447"/>
    </source>
</evidence>
<feature type="compositionally biased region" description="Gly residues" evidence="2">
    <location>
        <begin position="752"/>
        <end position="762"/>
    </location>
</feature>
<dbReference type="SUPFAM" id="SSF50630">
    <property type="entry name" value="Acid proteases"/>
    <property type="match status" value="1"/>
</dbReference>
<comment type="similarity">
    <text evidence="1">Belongs to the peptidase A1 family.</text>
</comment>
<evidence type="ECO:0000313" key="5">
    <source>
        <dbReference type="EMBL" id="KAK3494852.1"/>
    </source>
</evidence>
<dbReference type="GO" id="GO:0006508">
    <property type="term" value="P:proteolysis"/>
    <property type="evidence" value="ECO:0007669"/>
    <property type="project" value="InterPro"/>
</dbReference>
<accession>A0AAJ0IAB5</accession>
<gene>
    <name evidence="5" type="ORF">B0T23DRAFT_452800</name>
</gene>
<name>A0AAJ0IAB5_9PEZI</name>
<organism evidence="5 6">
    <name type="scientific">Neurospora hispaniola</name>
    <dbReference type="NCBI Taxonomy" id="588809"/>
    <lineage>
        <taxon>Eukaryota</taxon>
        <taxon>Fungi</taxon>
        <taxon>Dikarya</taxon>
        <taxon>Ascomycota</taxon>
        <taxon>Pezizomycotina</taxon>
        <taxon>Sordariomycetes</taxon>
        <taxon>Sordariomycetidae</taxon>
        <taxon>Sordariales</taxon>
        <taxon>Sordariaceae</taxon>
        <taxon>Neurospora</taxon>
    </lineage>
</organism>
<feature type="transmembrane region" description="Helical" evidence="3">
    <location>
        <begin position="33"/>
        <end position="53"/>
    </location>
</feature>
<dbReference type="PANTHER" id="PTHR47966">
    <property type="entry name" value="BETA-SITE APP-CLEAVING ENZYME, ISOFORM A-RELATED"/>
    <property type="match status" value="1"/>
</dbReference>
<dbReference type="InterPro" id="IPR033121">
    <property type="entry name" value="PEPTIDASE_A1"/>
</dbReference>
<keyword evidence="3" id="KW-0472">Membrane</keyword>
<feature type="compositionally biased region" description="Basic and acidic residues" evidence="2">
    <location>
        <begin position="768"/>
        <end position="786"/>
    </location>
</feature>
<dbReference type="PROSITE" id="PS51767">
    <property type="entry name" value="PEPTIDASE_A1"/>
    <property type="match status" value="1"/>
</dbReference>
<evidence type="ECO:0000256" key="3">
    <source>
        <dbReference type="SAM" id="Phobius"/>
    </source>
</evidence>
<comment type="caution">
    <text evidence="5">The sequence shown here is derived from an EMBL/GenBank/DDBJ whole genome shotgun (WGS) entry which is preliminary data.</text>
</comment>
<sequence>MAPTSSTTGLILPRDACHDRHGCGTIRSDKLPIIIAVAVVVAIIIATIYWCSFRSLRAQKRKRRITELPSSTAPHAVREIPAPTTLGAGPTGAGTGASAGAGGSGATETGAVAAAATATAGEAGETGGTTWQVPTSGHNPLVPPPMYEETPPPPPTYQRDAQAPSAADGYVHLPFSRPELKDLDLGKNGSRTLSDFVVPYLVQAQVGTPPQNFSLLISPTSTDTWVVDATTSRCDYQYSSYYWDEDEVETARALDVQKCVWGSFNKSQSSTYRTANPRHTDFATYTFSGYAQGSNFTDKLVVGDLTVDNYPIGLVDQTNLWMGVLGLGYNYSTIYGESSLYGANLPGYYPTILDRMVSSGQISTPAYSIWLDDEDGTSGGLLLGAVDKSRYEGDLLRLDANNPRALTGKFSVTVHSINATGLGTGGDGSQQPLISNALPLDVTIGMGELISFLPNDLVSNIASLTGATHDTTAGIYTIPCAAGTFDNATLFAFTLGGEGGPLLQAATADLIIHPGVFTGQVSSFDSTNSGSSSSSISLDLPEGICVFGIQTWNDASTLNGVSYGSSSASSSNPYYNLGNSLLRRTYFVFDLARQEIAFAPAIFQSSSSLSARASTFDDTDNIITFTQYGSPSPESQYFCSDYEYYCPEDAVNSNSGGRSTHGGASSSDDGDYYDGRRYWRIVCIVLGVVFGTLILVGLVFAGLLFKRVLDKDPRTMGLPEEKKKLMDGGEGGDDELQPLEGDGQGMMSPAAAGGGASSGGAGVLPMIHEGREDDAGSDLPTREHEASGSAQTQPQVFPVNVNREQRLSAPESLMDAPRSPSPLSEDGMGGARAEAASPVSERVITPPTEPKGKGKAVAEVIGQAK</sequence>
<reference evidence="5 6" key="1">
    <citation type="journal article" date="2023" name="Mol. Phylogenet. Evol.">
        <title>Genome-scale phylogeny and comparative genomics of the fungal order Sordariales.</title>
        <authorList>
            <person name="Hensen N."/>
            <person name="Bonometti L."/>
            <person name="Westerberg I."/>
            <person name="Brannstrom I.O."/>
            <person name="Guillou S."/>
            <person name="Cros-Aarteil S."/>
            <person name="Calhoun S."/>
            <person name="Haridas S."/>
            <person name="Kuo A."/>
            <person name="Mondo S."/>
            <person name="Pangilinan J."/>
            <person name="Riley R."/>
            <person name="LaButti K."/>
            <person name="Andreopoulos B."/>
            <person name="Lipzen A."/>
            <person name="Chen C."/>
            <person name="Yan M."/>
            <person name="Daum C."/>
            <person name="Ng V."/>
            <person name="Clum A."/>
            <person name="Steindorff A."/>
            <person name="Ohm R.A."/>
            <person name="Martin F."/>
            <person name="Silar P."/>
            <person name="Natvig D.O."/>
            <person name="Lalanne C."/>
            <person name="Gautier V."/>
            <person name="Ament-Velasquez S.L."/>
            <person name="Kruys A."/>
            <person name="Hutchinson M.I."/>
            <person name="Powell A.J."/>
            <person name="Barry K."/>
            <person name="Miller A.N."/>
            <person name="Grigoriev I.V."/>
            <person name="Debuchy R."/>
            <person name="Gladieux P."/>
            <person name="Hiltunen Thoren M."/>
            <person name="Johannesson H."/>
        </authorList>
    </citation>
    <scope>NUCLEOTIDE SEQUENCE [LARGE SCALE GENOMIC DNA]</scope>
    <source>
        <strain evidence="5 6">FGSC 10403</strain>
    </source>
</reference>
<dbReference type="GeneID" id="87878774"/>
<evidence type="ECO:0000259" key="4">
    <source>
        <dbReference type="PROSITE" id="PS51767"/>
    </source>
</evidence>
<keyword evidence="6" id="KW-1185">Reference proteome</keyword>
<feature type="compositionally biased region" description="Gly residues" evidence="2">
    <location>
        <begin position="89"/>
        <end position="105"/>
    </location>
</feature>
<dbReference type="InterPro" id="IPR001461">
    <property type="entry name" value="Aspartic_peptidase_A1"/>
</dbReference>
<dbReference type="EMBL" id="JAULSX010000003">
    <property type="protein sequence ID" value="KAK3494852.1"/>
    <property type="molecule type" value="Genomic_DNA"/>
</dbReference>
<feature type="transmembrane region" description="Helical" evidence="3">
    <location>
        <begin position="681"/>
        <end position="705"/>
    </location>
</feature>
<feature type="domain" description="Peptidase A1" evidence="4">
    <location>
        <begin position="200"/>
        <end position="599"/>
    </location>
</feature>
<dbReference type="PANTHER" id="PTHR47966:SF73">
    <property type="entry name" value="PEPTIDASE A1 DOMAIN-CONTAINING PROTEIN"/>
    <property type="match status" value="1"/>
</dbReference>
<dbReference type="AlphaFoldDB" id="A0AAJ0IAB5"/>
<dbReference type="RefSeq" id="XP_062694281.1">
    <property type="nucleotide sequence ID" value="XM_062841152.1"/>
</dbReference>
<dbReference type="PRINTS" id="PR00792">
    <property type="entry name" value="PEPSIN"/>
</dbReference>
<keyword evidence="3" id="KW-1133">Transmembrane helix</keyword>